<dbReference type="InterPro" id="IPR015867">
    <property type="entry name" value="N-reg_PII/ATP_PRibTrfase_C"/>
</dbReference>
<feature type="transmembrane region" description="Helical" evidence="6">
    <location>
        <begin position="69"/>
        <end position="98"/>
    </location>
</feature>
<evidence type="ECO:0000259" key="7">
    <source>
        <dbReference type="Pfam" id="PF10035"/>
    </source>
</evidence>
<dbReference type="AlphaFoldDB" id="A0A1W1XJW2"/>
<feature type="transmembrane region" description="Helical" evidence="6">
    <location>
        <begin position="110"/>
        <end position="128"/>
    </location>
</feature>
<dbReference type="STRING" id="1121291.SAMN02745134_02009"/>
<sequence length="286" mass="30736">MIRSLPKVHSQIVENLEILLGSFLTALGFNVFLNPNDIASGGVAGISVIIKHVFGVQPAITQFALNIPLFFLGLIILGKLYGLRTVVGSFFLPFFIFLTKNIPAITLNPLLASIYGGLVVGIGLGLVFKGNASTGGLSIIASIVNKYTGFSMGKCQMLTDACVVISASIVFSPDKVLYALISIFLTSKAIDLIQLGFTSSKVAFVVSDKSDEISKIILKNLNRGLTKLSGLGGYTEESRTVLMVVMEQSEITRFKNMVEAIDPSAFIIISNTHEVLGRGFNLHKES</sequence>
<dbReference type="EMBL" id="FWXH01000006">
    <property type="protein sequence ID" value="SMC23831.1"/>
    <property type="molecule type" value="Genomic_DNA"/>
</dbReference>
<accession>A0A1W1XJW2</accession>
<evidence type="ECO:0000313" key="8">
    <source>
        <dbReference type="EMBL" id="SMC23831.1"/>
    </source>
</evidence>
<name>A0A1W1XJW2_9CLOT</name>
<organism evidence="8 9">
    <name type="scientific">Clostridium acidisoli DSM 12555</name>
    <dbReference type="NCBI Taxonomy" id="1121291"/>
    <lineage>
        <taxon>Bacteria</taxon>
        <taxon>Bacillati</taxon>
        <taxon>Bacillota</taxon>
        <taxon>Clostridia</taxon>
        <taxon>Eubacteriales</taxon>
        <taxon>Clostridiaceae</taxon>
        <taxon>Clostridium</taxon>
    </lineage>
</organism>
<evidence type="ECO:0000313" key="9">
    <source>
        <dbReference type="Proteomes" id="UP000192468"/>
    </source>
</evidence>
<evidence type="ECO:0000256" key="4">
    <source>
        <dbReference type="ARBA" id="ARBA00022989"/>
    </source>
</evidence>
<dbReference type="Pfam" id="PF02588">
    <property type="entry name" value="YitT_membrane"/>
    <property type="match status" value="1"/>
</dbReference>
<dbReference type="PANTHER" id="PTHR33545:SF9">
    <property type="entry name" value="UPF0750 MEMBRANE PROTEIN YITE"/>
    <property type="match status" value="1"/>
</dbReference>
<gene>
    <name evidence="8" type="ORF">SAMN02745134_02009</name>
</gene>
<comment type="subcellular location">
    <subcellularLocation>
        <location evidence="1">Cell membrane</location>
        <topology evidence="1">Multi-pass membrane protein</topology>
    </subcellularLocation>
</comment>
<feature type="transmembrane region" description="Helical" evidence="6">
    <location>
        <begin position="12"/>
        <end position="32"/>
    </location>
</feature>
<proteinExistence type="predicted"/>
<dbReference type="InterPro" id="IPR051461">
    <property type="entry name" value="UPF0750_membrane"/>
</dbReference>
<keyword evidence="5 6" id="KW-0472">Membrane</keyword>
<evidence type="ECO:0000256" key="5">
    <source>
        <dbReference type="ARBA" id="ARBA00023136"/>
    </source>
</evidence>
<evidence type="ECO:0000256" key="2">
    <source>
        <dbReference type="ARBA" id="ARBA00022475"/>
    </source>
</evidence>
<keyword evidence="3 6" id="KW-0812">Transmembrane</keyword>
<evidence type="ECO:0000256" key="1">
    <source>
        <dbReference type="ARBA" id="ARBA00004651"/>
    </source>
</evidence>
<protein>
    <submittedName>
        <fullName evidence="8">Uncharacterized membrane-anchored protein YitT, contains DUF161 and DUF2179 domains</fullName>
    </submittedName>
</protein>
<dbReference type="Pfam" id="PF10035">
    <property type="entry name" value="DUF2179"/>
    <property type="match status" value="1"/>
</dbReference>
<dbReference type="Gene3D" id="3.30.70.120">
    <property type="match status" value="1"/>
</dbReference>
<dbReference type="RefSeq" id="WP_084115676.1">
    <property type="nucleotide sequence ID" value="NZ_FWXH01000006.1"/>
</dbReference>
<keyword evidence="9" id="KW-1185">Reference proteome</keyword>
<dbReference type="PIRSF" id="PIRSF006483">
    <property type="entry name" value="Membrane_protein_YitT"/>
    <property type="match status" value="1"/>
</dbReference>
<keyword evidence="2" id="KW-1003">Cell membrane</keyword>
<dbReference type="InterPro" id="IPR003740">
    <property type="entry name" value="YitT"/>
</dbReference>
<dbReference type="Proteomes" id="UP000192468">
    <property type="component" value="Unassembled WGS sequence"/>
</dbReference>
<dbReference type="GO" id="GO:0005886">
    <property type="term" value="C:plasma membrane"/>
    <property type="evidence" value="ECO:0007669"/>
    <property type="project" value="UniProtKB-SubCell"/>
</dbReference>
<feature type="domain" description="DUF2179" evidence="7">
    <location>
        <begin position="223"/>
        <end position="277"/>
    </location>
</feature>
<dbReference type="PANTHER" id="PTHR33545">
    <property type="entry name" value="UPF0750 MEMBRANE PROTEIN YITT-RELATED"/>
    <property type="match status" value="1"/>
</dbReference>
<reference evidence="8 9" key="1">
    <citation type="submission" date="2017-04" db="EMBL/GenBank/DDBJ databases">
        <authorList>
            <person name="Afonso C.L."/>
            <person name="Miller P.J."/>
            <person name="Scott M.A."/>
            <person name="Spackman E."/>
            <person name="Goraichik I."/>
            <person name="Dimitrov K.M."/>
            <person name="Suarez D.L."/>
            <person name="Swayne D.E."/>
        </authorList>
    </citation>
    <scope>NUCLEOTIDE SEQUENCE [LARGE SCALE GENOMIC DNA]</scope>
    <source>
        <strain evidence="8 9">DSM 12555</strain>
    </source>
</reference>
<dbReference type="CDD" id="cd16380">
    <property type="entry name" value="YitT_C"/>
    <property type="match status" value="1"/>
</dbReference>
<evidence type="ECO:0000256" key="3">
    <source>
        <dbReference type="ARBA" id="ARBA00022692"/>
    </source>
</evidence>
<feature type="transmembrane region" description="Helical" evidence="6">
    <location>
        <begin position="38"/>
        <end position="57"/>
    </location>
</feature>
<evidence type="ECO:0000256" key="6">
    <source>
        <dbReference type="SAM" id="Phobius"/>
    </source>
</evidence>
<keyword evidence="4 6" id="KW-1133">Transmembrane helix</keyword>
<dbReference type="OrthoDB" id="3180973at2"/>
<dbReference type="InterPro" id="IPR019264">
    <property type="entry name" value="DUF2179"/>
</dbReference>